<gene>
    <name evidence="1" type="ORF">Amon02_000530100</name>
</gene>
<keyword evidence="2" id="KW-1185">Reference proteome</keyword>
<dbReference type="EMBL" id="BSXS01003864">
    <property type="protein sequence ID" value="GME82077.1"/>
    <property type="molecule type" value="Genomic_DNA"/>
</dbReference>
<reference evidence="1" key="1">
    <citation type="submission" date="2023-04" db="EMBL/GenBank/DDBJ databases">
        <title>Ambrosiozyma monospora NBRC 10751.</title>
        <authorList>
            <person name="Ichikawa N."/>
            <person name="Sato H."/>
            <person name="Tonouchi N."/>
        </authorList>
    </citation>
    <scope>NUCLEOTIDE SEQUENCE</scope>
    <source>
        <strain evidence="1">NBRC 10751</strain>
    </source>
</reference>
<organism evidence="1 2">
    <name type="scientific">Ambrosiozyma monospora</name>
    <name type="common">Yeast</name>
    <name type="synonym">Endomycopsis monosporus</name>
    <dbReference type="NCBI Taxonomy" id="43982"/>
    <lineage>
        <taxon>Eukaryota</taxon>
        <taxon>Fungi</taxon>
        <taxon>Dikarya</taxon>
        <taxon>Ascomycota</taxon>
        <taxon>Saccharomycotina</taxon>
        <taxon>Pichiomycetes</taxon>
        <taxon>Pichiales</taxon>
        <taxon>Pichiaceae</taxon>
        <taxon>Ambrosiozyma</taxon>
    </lineage>
</organism>
<protein>
    <submittedName>
        <fullName evidence="1">Unnamed protein product</fullName>
    </submittedName>
</protein>
<name>A0ACB5T5I1_AMBMO</name>
<sequence>MFSNNSNKTAILPRFELEFPNKNHVFSNHHNRVKGRVELQFVAETSDVTAITVGFKGDCTLIQGQSSAGDASDKKKSKKDDKDSRDTKSETLFQYSTTVFNSKKPVDFPEGYVLEYPLDYSLPVDEKTLPSSCESFGLESGVLSGTVFVTYELFVRPLL</sequence>
<comment type="caution">
    <text evidence="1">The sequence shown here is derived from an EMBL/GenBank/DDBJ whole genome shotgun (WGS) entry which is preliminary data.</text>
</comment>
<evidence type="ECO:0000313" key="1">
    <source>
        <dbReference type="EMBL" id="GME82077.1"/>
    </source>
</evidence>
<evidence type="ECO:0000313" key="2">
    <source>
        <dbReference type="Proteomes" id="UP001165064"/>
    </source>
</evidence>
<dbReference type="Proteomes" id="UP001165064">
    <property type="component" value="Unassembled WGS sequence"/>
</dbReference>
<proteinExistence type="predicted"/>
<accession>A0ACB5T5I1</accession>